<evidence type="ECO:0000256" key="1">
    <source>
        <dbReference type="ARBA" id="ARBA00022729"/>
    </source>
</evidence>
<dbReference type="InterPro" id="IPR008965">
    <property type="entry name" value="CBM2/CBM3_carb-bd_dom_sf"/>
</dbReference>
<feature type="transmembrane region" description="Helical" evidence="2">
    <location>
        <begin position="201"/>
        <end position="219"/>
    </location>
</feature>
<feature type="domain" description="Cohesin" evidence="3">
    <location>
        <begin position="37"/>
        <end position="155"/>
    </location>
</feature>
<keyword evidence="2" id="KW-1133">Transmembrane helix</keyword>
<dbReference type="Gene3D" id="2.60.40.680">
    <property type="match status" value="1"/>
</dbReference>
<dbReference type="InterPro" id="IPR026371">
    <property type="entry name" value="PGF_CTERM"/>
</dbReference>
<accession>A0AAE3FSM8</accession>
<name>A0AAE3FSM8_9EURY</name>
<dbReference type="SUPFAM" id="SSF49384">
    <property type="entry name" value="Carbohydrate-binding domain"/>
    <property type="match status" value="1"/>
</dbReference>
<evidence type="ECO:0000313" key="5">
    <source>
        <dbReference type="Proteomes" id="UP001202674"/>
    </source>
</evidence>
<protein>
    <submittedName>
        <fullName evidence="4">Cohesin domain-containing protein</fullName>
    </submittedName>
</protein>
<dbReference type="GO" id="GO:0030246">
    <property type="term" value="F:carbohydrate binding"/>
    <property type="evidence" value="ECO:0007669"/>
    <property type="project" value="InterPro"/>
</dbReference>
<dbReference type="AlphaFoldDB" id="A0AAE3FSM8"/>
<organism evidence="4 5">
    <name type="scientific">Natranaeroarchaeum aerophilus</name>
    <dbReference type="NCBI Taxonomy" id="2917711"/>
    <lineage>
        <taxon>Archaea</taxon>
        <taxon>Methanobacteriati</taxon>
        <taxon>Methanobacteriota</taxon>
        <taxon>Stenosarchaea group</taxon>
        <taxon>Halobacteria</taxon>
        <taxon>Halobacteriales</taxon>
        <taxon>Natronoarchaeaceae</taxon>
        <taxon>Natranaeroarchaeum</taxon>
    </lineage>
</organism>
<dbReference type="RefSeq" id="WP_250596481.1">
    <property type="nucleotide sequence ID" value="NZ_JAKRVY010000004.1"/>
</dbReference>
<dbReference type="EMBL" id="JAKRVY010000004">
    <property type="protein sequence ID" value="MCL9813814.1"/>
    <property type="molecule type" value="Genomic_DNA"/>
</dbReference>
<keyword evidence="2" id="KW-0812">Transmembrane</keyword>
<dbReference type="Pfam" id="PF00963">
    <property type="entry name" value="Cohesin"/>
    <property type="match status" value="1"/>
</dbReference>
<gene>
    <name evidence="4" type="ORF">AArcSt11_09130</name>
</gene>
<keyword evidence="1" id="KW-0732">Signal</keyword>
<comment type="caution">
    <text evidence="4">The sequence shown here is derived from an EMBL/GenBank/DDBJ whole genome shotgun (WGS) entry which is preliminary data.</text>
</comment>
<dbReference type="GO" id="GO:0005886">
    <property type="term" value="C:plasma membrane"/>
    <property type="evidence" value="ECO:0007669"/>
    <property type="project" value="UniProtKB-SubCell"/>
</dbReference>
<evidence type="ECO:0000313" key="4">
    <source>
        <dbReference type="EMBL" id="MCL9813814.1"/>
    </source>
</evidence>
<dbReference type="GO" id="GO:0000272">
    <property type="term" value="P:polysaccharide catabolic process"/>
    <property type="evidence" value="ECO:0007669"/>
    <property type="project" value="InterPro"/>
</dbReference>
<dbReference type="NCBIfam" id="TIGR04126">
    <property type="entry name" value="PGF_CTERM"/>
    <property type="match status" value="1"/>
</dbReference>
<keyword evidence="2" id="KW-0472">Membrane</keyword>
<evidence type="ECO:0000259" key="3">
    <source>
        <dbReference type="Pfam" id="PF00963"/>
    </source>
</evidence>
<keyword evidence="5" id="KW-1185">Reference proteome</keyword>
<reference evidence="4 5" key="1">
    <citation type="journal article" date="2022" name="Syst. Appl. Microbiol.">
        <title>Natronocalculus amylovorans gen. nov., sp. nov., and Natranaeroarchaeum aerophilus sp. nov., dominant culturable amylolytic natronoarchaea from hypersaline soda lakes in southwestern Siberia.</title>
        <authorList>
            <person name="Sorokin D.Y."/>
            <person name="Elcheninov A.G."/>
            <person name="Khizhniak T.V."/>
            <person name="Koenen M."/>
            <person name="Bale N.J."/>
            <person name="Damste J.S.S."/>
            <person name="Kublanov I.V."/>
        </authorList>
    </citation>
    <scope>NUCLEOTIDE SEQUENCE [LARGE SCALE GENOMIC DNA]</scope>
    <source>
        <strain evidence="4 5">AArc-St1-1</strain>
    </source>
</reference>
<dbReference type="Proteomes" id="UP001202674">
    <property type="component" value="Unassembled WGS sequence"/>
</dbReference>
<evidence type="ECO:0000256" key="2">
    <source>
        <dbReference type="SAM" id="Phobius"/>
    </source>
</evidence>
<proteinExistence type="predicted"/>
<sequence>MNWTHGFVIVVVCLFATAGLAGAIGTSGASDSVTILEVDPGTNEAPPGETVHVGVTMTSDGGYGDIGVDNASVAMEYDSEALTLESVDRGPWMEQGNETEIATETTIDEEAGYAWIGQDRDPHEGGATGQDRLVTFTFTVDEDADEGEYDLELTDASSSLTNEWPQQVFLHHGTLVVDEDASVVDAGPPEGYEDSAGEDSMPGFGIGIAMIAVVLVAVVRSRFDRR</sequence>
<dbReference type="InterPro" id="IPR002102">
    <property type="entry name" value="Cohesin_dom"/>
</dbReference>
<dbReference type="GO" id="GO:0030115">
    <property type="term" value="C:S-layer"/>
    <property type="evidence" value="ECO:0007669"/>
    <property type="project" value="UniProtKB-SubCell"/>
</dbReference>